<proteinExistence type="predicted"/>
<name>A0A9P9FBS1_9HYPO</name>
<gene>
    <name evidence="1" type="ORF">B0J13DRAFT_171168</name>
</gene>
<evidence type="ECO:0000313" key="1">
    <source>
        <dbReference type="EMBL" id="KAH7157491.1"/>
    </source>
</evidence>
<evidence type="ECO:0000313" key="2">
    <source>
        <dbReference type="Proteomes" id="UP000717696"/>
    </source>
</evidence>
<dbReference type="EMBL" id="JAGMUU010000003">
    <property type="protein sequence ID" value="KAH7157491.1"/>
    <property type="molecule type" value="Genomic_DNA"/>
</dbReference>
<organism evidence="1 2">
    <name type="scientific">Dactylonectria estremocensis</name>
    <dbReference type="NCBI Taxonomy" id="1079267"/>
    <lineage>
        <taxon>Eukaryota</taxon>
        <taxon>Fungi</taxon>
        <taxon>Dikarya</taxon>
        <taxon>Ascomycota</taxon>
        <taxon>Pezizomycotina</taxon>
        <taxon>Sordariomycetes</taxon>
        <taxon>Hypocreomycetidae</taxon>
        <taxon>Hypocreales</taxon>
        <taxon>Nectriaceae</taxon>
        <taxon>Dactylonectria</taxon>
    </lineage>
</organism>
<comment type="caution">
    <text evidence="1">The sequence shown here is derived from an EMBL/GenBank/DDBJ whole genome shotgun (WGS) entry which is preliminary data.</text>
</comment>
<dbReference type="OrthoDB" id="5106195at2759"/>
<sequence>MDQVTRPIDSLIFPVVHVQMDCDPMMEPPLADGRIHYQYDPIFAELFPKHSLFNKRQPFFLSSAPGNMMRDILEWASDLLYEHTRNRRLTMDLMLDLNTLARGIVTVAKQPRGDEQEELRQNSLVVRDATTLFHQVDREESLHIMINSLMELDCTNLVARHMPMRYRHPRCRHEITSPFAMHASYICDQVELEAAAFKRWKNKVEHGDASAMSLEQPPRLWNNLLIDVVRHARDIQYFDSLEPFSFESILHILEDANLLRHNWERPGTFPPAFQLDQLHELAAADTLLEDLWAVEVRYKIFQWSFPFNVLIRHVHEALEERYCRIQMTNSGKTCSVWMDDGSENGSRVTVIDGRESFERNGVPWVEVVNGKVVNRNAEPEDSIDARWDVDIGRVRDRVILLWDDIEAPPPKYEDRLAPYEDVVDQPPPYAAAPCPVTAEIEVEKEE</sequence>
<reference evidence="1" key="1">
    <citation type="journal article" date="2021" name="Nat. Commun.">
        <title>Genetic determinants of endophytism in the Arabidopsis root mycobiome.</title>
        <authorList>
            <person name="Mesny F."/>
            <person name="Miyauchi S."/>
            <person name="Thiergart T."/>
            <person name="Pickel B."/>
            <person name="Atanasova L."/>
            <person name="Karlsson M."/>
            <person name="Huettel B."/>
            <person name="Barry K.W."/>
            <person name="Haridas S."/>
            <person name="Chen C."/>
            <person name="Bauer D."/>
            <person name="Andreopoulos W."/>
            <person name="Pangilinan J."/>
            <person name="LaButti K."/>
            <person name="Riley R."/>
            <person name="Lipzen A."/>
            <person name="Clum A."/>
            <person name="Drula E."/>
            <person name="Henrissat B."/>
            <person name="Kohler A."/>
            <person name="Grigoriev I.V."/>
            <person name="Martin F.M."/>
            <person name="Hacquard S."/>
        </authorList>
    </citation>
    <scope>NUCLEOTIDE SEQUENCE</scope>
    <source>
        <strain evidence="1">MPI-CAGE-AT-0021</strain>
    </source>
</reference>
<dbReference type="AlphaFoldDB" id="A0A9P9FBS1"/>
<keyword evidence="2" id="KW-1185">Reference proteome</keyword>
<protein>
    <submittedName>
        <fullName evidence="1">Uncharacterized protein</fullName>
    </submittedName>
</protein>
<accession>A0A9P9FBS1</accession>
<dbReference type="Proteomes" id="UP000717696">
    <property type="component" value="Unassembled WGS sequence"/>
</dbReference>